<name>A0A6J1CDQ4_MOMCH</name>
<dbReference type="AlphaFoldDB" id="A0A6J1CDQ4"/>
<dbReference type="Gene3D" id="3.30.420.10">
    <property type="entry name" value="Ribonuclease H-like superfamily/Ribonuclease H"/>
    <property type="match status" value="1"/>
</dbReference>
<dbReference type="Proteomes" id="UP000504603">
    <property type="component" value="Unplaced"/>
</dbReference>
<accession>A0A6J1CDQ4</accession>
<sequence>MINILRDWRDMLNWKDFEELVVFLWSLWNRRNAFVFNKRRVEDDDLAGWVSTYIATFKATNTNHATANQDVSQSFQQSSQIHQAQNHTIWCPAEEGVFKLKTDASFSSIDFNAGLGVIIIRDHRGQVLASATKYLEHVASVDDAEALAAVEGLRVAMETGISPILLETDSLRIYNLFARDKEGLSKTGSIIEYVKTHLATRLQVSYSFTKRTGNTIAHLLARRALQSQENFV</sequence>
<dbReference type="Pfam" id="PF13456">
    <property type="entry name" value="RVT_3"/>
    <property type="match status" value="1"/>
</dbReference>
<feature type="domain" description="RNase H type-1" evidence="1">
    <location>
        <begin position="102"/>
        <end position="224"/>
    </location>
</feature>
<dbReference type="InterPro" id="IPR036397">
    <property type="entry name" value="RNaseH_sf"/>
</dbReference>
<dbReference type="PANTHER" id="PTHR47074:SF48">
    <property type="entry name" value="POLYNUCLEOTIDYL TRANSFERASE, RIBONUCLEASE H-LIKE SUPERFAMILY PROTEIN"/>
    <property type="match status" value="1"/>
</dbReference>
<dbReference type="RefSeq" id="XP_022139684.1">
    <property type="nucleotide sequence ID" value="XM_022283992.1"/>
</dbReference>
<dbReference type="SUPFAM" id="SSF53098">
    <property type="entry name" value="Ribonuclease H-like"/>
    <property type="match status" value="1"/>
</dbReference>
<evidence type="ECO:0000313" key="2">
    <source>
        <dbReference type="Proteomes" id="UP000504603"/>
    </source>
</evidence>
<dbReference type="PANTHER" id="PTHR47074">
    <property type="entry name" value="BNAC02G40300D PROTEIN"/>
    <property type="match status" value="1"/>
</dbReference>
<reference evidence="3" key="1">
    <citation type="submission" date="2025-08" db="UniProtKB">
        <authorList>
            <consortium name="RefSeq"/>
        </authorList>
    </citation>
    <scope>IDENTIFICATION</scope>
    <source>
        <strain evidence="3">OHB3-1</strain>
    </source>
</reference>
<dbReference type="GeneID" id="111010533"/>
<gene>
    <name evidence="3" type="primary">LOC111010533</name>
</gene>
<dbReference type="CDD" id="cd06222">
    <property type="entry name" value="RNase_H_like"/>
    <property type="match status" value="1"/>
</dbReference>
<evidence type="ECO:0000259" key="1">
    <source>
        <dbReference type="Pfam" id="PF13456"/>
    </source>
</evidence>
<evidence type="ECO:0000313" key="3">
    <source>
        <dbReference type="RefSeq" id="XP_022139684.1"/>
    </source>
</evidence>
<proteinExistence type="predicted"/>
<keyword evidence="2" id="KW-1185">Reference proteome</keyword>
<dbReference type="InterPro" id="IPR012337">
    <property type="entry name" value="RNaseH-like_sf"/>
</dbReference>
<protein>
    <submittedName>
        <fullName evidence="3">Uncharacterized protein LOC111010533</fullName>
    </submittedName>
</protein>
<dbReference type="OrthoDB" id="1906820at2759"/>
<organism evidence="2 3">
    <name type="scientific">Momordica charantia</name>
    <name type="common">Bitter gourd</name>
    <name type="synonym">Balsam pear</name>
    <dbReference type="NCBI Taxonomy" id="3673"/>
    <lineage>
        <taxon>Eukaryota</taxon>
        <taxon>Viridiplantae</taxon>
        <taxon>Streptophyta</taxon>
        <taxon>Embryophyta</taxon>
        <taxon>Tracheophyta</taxon>
        <taxon>Spermatophyta</taxon>
        <taxon>Magnoliopsida</taxon>
        <taxon>eudicotyledons</taxon>
        <taxon>Gunneridae</taxon>
        <taxon>Pentapetalae</taxon>
        <taxon>rosids</taxon>
        <taxon>fabids</taxon>
        <taxon>Cucurbitales</taxon>
        <taxon>Cucurbitaceae</taxon>
        <taxon>Momordiceae</taxon>
        <taxon>Momordica</taxon>
    </lineage>
</organism>
<dbReference type="GO" id="GO:0004523">
    <property type="term" value="F:RNA-DNA hybrid ribonuclease activity"/>
    <property type="evidence" value="ECO:0007669"/>
    <property type="project" value="InterPro"/>
</dbReference>
<dbReference type="InterPro" id="IPR044730">
    <property type="entry name" value="RNase_H-like_dom_plant"/>
</dbReference>
<dbReference type="InterPro" id="IPR052929">
    <property type="entry name" value="RNase_H-like_EbsB-rel"/>
</dbReference>
<dbReference type="InterPro" id="IPR002156">
    <property type="entry name" value="RNaseH_domain"/>
</dbReference>
<dbReference type="KEGG" id="mcha:111010533"/>
<dbReference type="GO" id="GO:0003676">
    <property type="term" value="F:nucleic acid binding"/>
    <property type="evidence" value="ECO:0007669"/>
    <property type="project" value="InterPro"/>
</dbReference>